<organism evidence="2 3">
    <name type="scientific">Cutaneotrichosporon oleaginosum</name>
    <dbReference type="NCBI Taxonomy" id="879819"/>
    <lineage>
        <taxon>Eukaryota</taxon>
        <taxon>Fungi</taxon>
        <taxon>Dikarya</taxon>
        <taxon>Basidiomycota</taxon>
        <taxon>Agaricomycotina</taxon>
        <taxon>Tremellomycetes</taxon>
        <taxon>Trichosporonales</taxon>
        <taxon>Trichosporonaceae</taxon>
        <taxon>Cutaneotrichosporon</taxon>
    </lineage>
</organism>
<feature type="compositionally biased region" description="Basic residues" evidence="1">
    <location>
        <begin position="29"/>
        <end position="40"/>
    </location>
</feature>
<evidence type="ECO:0000313" key="3">
    <source>
        <dbReference type="Proteomes" id="UP000053611"/>
    </source>
</evidence>
<dbReference type="AlphaFoldDB" id="A0A0J1AWI3"/>
<dbReference type="Proteomes" id="UP000053611">
    <property type="component" value="Unassembled WGS sequence"/>
</dbReference>
<proteinExistence type="predicted"/>
<keyword evidence="3" id="KW-1185">Reference proteome</keyword>
<accession>A0A0J1AWI3</accession>
<feature type="region of interest" description="Disordered" evidence="1">
    <location>
        <begin position="29"/>
        <end position="52"/>
    </location>
</feature>
<evidence type="ECO:0000256" key="1">
    <source>
        <dbReference type="SAM" id="MobiDB-lite"/>
    </source>
</evidence>
<dbReference type="EMBL" id="KQ087252">
    <property type="protein sequence ID" value="KLT39654.1"/>
    <property type="molecule type" value="Genomic_DNA"/>
</dbReference>
<evidence type="ECO:0000313" key="2">
    <source>
        <dbReference type="EMBL" id="KLT39654.1"/>
    </source>
</evidence>
<name>A0A0J1AWI3_9TREE</name>
<reference evidence="2 3" key="1">
    <citation type="submission" date="2015-03" db="EMBL/GenBank/DDBJ databases">
        <title>Genomics and transcriptomics of the oil-accumulating basidiomycete yeast T. oleaginosus allow insights into substrate utilization and the diverse evolutionary trajectories of mating systems in fungi.</title>
        <authorList>
            <consortium name="DOE Joint Genome Institute"/>
            <person name="Kourist R."/>
            <person name="Kracht O."/>
            <person name="Bracharz F."/>
            <person name="Lipzen A."/>
            <person name="Nolan M."/>
            <person name="Ohm R."/>
            <person name="Grigoriev I."/>
            <person name="Sun S."/>
            <person name="Heitman J."/>
            <person name="Bruck T."/>
            <person name="Nowrousian M."/>
        </authorList>
    </citation>
    <scope>NUCLEOTIDE SEQUENCE [LARGE SCALE GENOMIC DNA]</scope>
    <source>
        <strain evidence="2 3">IBC0246</strain>
    </source>
</reference>
<dbReference type="GeneID" id="28980382"/>
<sequence length="144" mass="15377">MPVALGSAAPHRSQQMLCEAGILALFRGRRPSPPTHHRHQNSSAHTARSAPPGLCHIDAAGLARRPTPSAIAYIMLQGCSSSVSHLPSTAHTPTAVRVYDFTTHHNSTTSGITTNHAFCHAGGPRGFGDRRAHRFPNRSPPAQQ</sequence>
<gene>
    <name evidence="2" type="ORF">CC85DRAFT_182845</name>
</gene>
<dbReference type="RefSeq" id="XP_018276145.1">
    <property type="nucleotide sequence ID" value="XM_018419779.1"/>
</dbReference>
<protein>
    <submittedName>
        <fullName evidence="2">Uncharacterized protein</fullName>
    </submittedName>
</protein>